<dbReference type="OrthoDB" id="3358373at2759"/>
<dbReference type="PANTHER" id="PTHR36195:SF4">
    <property type="entry name" value="DOMAIN PROTEIN, PUTATIVE (AFU_ORTHOLOGUE AFUA_5G01990)-RELATED"/>
    <property type="match status" value="1"/>
</dbReference>
<dbReference type="STRING" id="1073090.A0A1L9SFX1"/>
<evidence type="ECO:0000313" key="2">
    <source>
        <dbReference type="Proteomes" id="UP000184188"/>
    </source>
</evidence>
<dbReference type="EMBL" id="KV878343">
    <property type="protein sequence ID" value="OJJ46175.1"/>
    <property type="molecule type" value="Genomic_DNA"/>
</dbReference>
<organism evidence="1 2">
    <name type="scientific">Penicilliopsis zonata CBS 506.65</name>
    <dbReference type="NCBI Taxonomy" id="1073090"/>
    <lineage>
        <taxon>Eukaryota</taxon>
        <taxon>Fungi</taxon>
        <taxon>Dikarya</taxon>
        <taxon>Ascomycota</taxon>
        <taxon>Pezizomycotina</taxon>
        <taxon>Eurotiomycetes</taxon>
        <taxon>Eurotiomycetidae</taxon>
        <taxon>Eurotiales</taxon>
        <taxon>Aspergillaceae</taxon>
        <taxon>Penicilliopsis</taxon>
    </lineage>
</organism>
<dbReference type="InterPro" id="IPR020835">
    <property type="entry name" value="Catalase_sf"/>
</dbReference>
<accession>A0A1L9SFX1</accession>
<dbReference type="RefSeq" id="XP_022580685.1">
    <property type="nucleotide sequence ID" value="XM_022724885.1"/>
</dbReference>
<keyword evidence="2" id="KW-1185">Reference proteome</keyword>
<dbReference type="Gene3D" id="2.40.180.10">
    <property type="entry name" value="Catalase core domain"/>
    <property type="match status" value="1"/>
</dbReference>
<name>A0A1L9SFX1_9EURO</name>
<sequence length="378" mass="42915">MTGGLQHPIDYAVISAKMAMTPAPATDNYLPWNTPGVENIGPDEPQKVEQLKAVMARMQQHNFDKHRHCFRATHVKTLGVVKGKLKVREDLPTELRQGVFHEPGREYDVIARYANEPYLLLDDKEATPRGLALKVFGVDGERLEGVENKTMTQDFFFNNAPMIELTNLDTTLDIMTLREKNFDNPTALSAALKLRTDAIKQHAPYQLPNTNVISHSLFSQSAFGFGPWYGHMALFPANEQMKMKSNETVTKDAASGTLGNWLSEHFKDKEARYEFKIQLGTSALHHPTEDASIVWDQTTAPYQTLAVLSFPPQDSLNHARRTFWEDRMSLDPWRGLAAHRPLGSINRLRREVYYHSKEIRDRINATESKDVTSIDDIP</sequence>
<dbReference type="VEuPathDB" id="FungiDB:ASPZODRAFT_142798"/>
<dbReference type="AlphaFoldDB" id="A0A1L9SFX1"/>
<dbReference type="GO" id="GO:0020037">
    <property type="term" value="F:heme binding"/>
    <property type="evidence" value="ECO:0007669"/>
    <property type="project" value="InterPro"/>
</dbReference>
<proteinExistence type="predicted"/>
<dbReference type="Proteomes" id="UP000184188">
    <property type="component" value="Unassembled WGS sequence"/>
</dbReference>
<gene>
    <name evidence="1" type="ORF">ASPZODRAFT_142798</name>
</gene>
<evidence type="ECO:0008006" key="3">
    <source>
        <dbReference type="Google" id="ProtNLM"/>
    </source>
</evidence>
<evidence type="ECO:0000313" key="1">
    <source>
        <dbReference type="EMBL" id="OJJ46175.1"/>
    </source>
</evidence>
<dbReference type="SUPFAM" id="SSF56634">
    <property type="entry name" value="Heme-dependent catalase-like"/>
    <property type="match status" value="1"/>
</dbReference>
<dbReference type="GeneID" id="34611350"/>
<reference evidence="2" key="1">
    <citation type="journal article" date="2017" name="Genome Biol.">
        <title>Comparative genomics reveals high biological diversity and specific adaptations in the industrially and medically important fungal genus Aspergillus.</title>
        <authorList>
            <person name="de Vries R.P."/>
            <person name="Riley R."/>
            <person name="Wiebenga A."/>
            <person name="Aguilar-Osorio G."/>
            <person name="Amillis S."/>
            <person name="Uchima C.A."/>
            <person name="Anderluh G."/>
            <person name="Asadollahi M."/>
            <person name="Askin M."/>
            <person name="Barry K."/>
            <person name="Battaglia E."/>
            <person name="Bayram O."/>
            <person name="Benocci T."/>
            <person name="Braus-Stromeyer S.A."/>
            <person name="Caldana C."/>
            <person name="Canovas D."/>
            <person name="Cerqueira G.C."/>
            <person name="Chen F."/>
            <person name="Chen W."/>
            <person name="Choi C."/>
            <person name="Clum A."/>
            <person name="Dos Santos R.A."/>
            <person name="Damasio A.R."/>
            <person name="Diallinas G."/>
            <person name="Emri T."/>
            <person name="Fekete E."/>
            <person name="Flipphi M."/>
            <person name="Freyberg S."/>
            <person name="Gallo A."/>
            <person name="Gournas C."/>
            <person name="Habgood R."/>
            <person name="Hainaut M."/>
            <person name="Harispe M.L."/>
            <person name="Henrissat B."/>
            <person name="Hilden K.S."/>
            <person name="Hope R."/>
            <person name="Hossain A."/>
            <person name="Karabika E."/>
            <person name="Karaffa L."/>
            <person name="Karanyi Z."/>
            <person name="Krasevec N."/>
            <person name="Kuo A."/>
            <person name="Kusch H."/>
            <person name="LaButti K."/>
            <person name="Lagendijk E.L."/>
            <person name="Lapidus A."/>
            <person name="Levasseur A."/>
            <person name="Lindquist E."/>
            <person name="Lipzen A."/>
            <person name="Logrieco A.F."/>
            <person name="MacCabe A."/>
            <person name="Maekelae M.R."/>
            <person name="Malavazi I."/>
            <person name="Melin P."/>
            <person name="Meyer V."/>
            <person name="Mielnichuk N."/>
            <person name="Miskei M."/>
            <person name="Molnar A.P."/>
            <person name="Mule G."/>
            <person name="Ngan C.Y."/>
            <person name="Orejas M."/>
            <person name="Orosz E."/>
            <person name="Ouedraogo J.P."/>
            <person name="Overkamp K.M."/>
            <person name="Park H.-S."/>
            <person name="Perrone G."/>
            <person name="Piumi F."/>
            <person name="Punt P.J."/>
            <person name="Ram A.F."/>
            <person name="Ramon A."/>
            <person name="Rauscher S."/>
            <person name="Record E."/>
            <person name="Riano-Pachon D.M."/>
            <person name="Robert V."/>
            <person name="Roehrig J."/>
            <person name="Ruller R."/>
            <person name="Salamov A."/>
            <person name="Salih N.S."/>
            <person name="Samson R.A."/>
            <person name="Sandor E."/>
            <person name="Sanguinetti M."/>
            <person name="Schuetze T."/>
            <person name="Sepcic K."/>
            <person name="Shelest E."/>
            <person name="Sherlock G."/>
            <person name="Sophianopoulou V."/>
            <person name="Squina F.M."/>
            <person name="Sun H."/>
            <person name="Susca A."/>
            <person name="Todd R.B."/>
            <person name="Tsang A."/>
            <person name="Unkles S.E."/>
            <person name="van de Wiele N."/>
            <person name="van Rossen-Uffink D."/>
            <person name="Oliveira J.V."/>
            <person name="Vesth T.C."/>
            <person name="Visser J."/>
            <person name="Yu J.-H."/>
            <person name="Zhou M."/>
            <person name="Andersen M.R."/>
            <person name="Archer D.B."/>
            <person name="Baker S.E."/>
            <person name="Benoit I."/>
            <person name="Brakhage A.A."/>
            <person name="Braus G.H."/>
            <person name="Fischer R."/>
            <person name="Frisvad J.C."/>
            <person name="Goldman G.H."/>
            <person name="Houbraken J."/>
            <person name="Oakley B."/>
            <person name="Pocsi I."/>
            <person name="Scazzocchio C."/>
            <person name="Seiboth B."/>
            <person name="vanKuyk P.A."/>
            <person name="Wortman J."/>
            <person name="Dyer P.S."/>
            <person name="Grigoriev I.V."/>
        </authorList>
    </citation>
    <scope>NUCLEOTIDE SEQUENCE [LARGE SCALE GENOMIC DNA]</scope>
    <source>
        <strain evidence="2">CBS 506.65</strain>
    </source>
</reference>
<protein>
    <recommendedName>
        <fullName evidence="3">Catalase core domain-containing protein</fullName>
    </recommendedName>
</protein>
<dbReference type="PANTHER" id="PTHR36195">
    <property type="entry name" value="DOMAIN PROTEIN, PUTATIVE (AFU_ORTHOLOGUE AFUA_5G01990)-RELATED-RELATED"/>
    <property type="match status" value="1"/>
</dbReference>